<gene>
    <name evidence="2" type="ORF">FN846DRAFT_907377</name>
</gene>
<dbReference type="InParanoid" id="A0A5J5EWH8"/>
<evidence type="ECO:0000313" key="2">
    <source>
        <dbReference type="EMBL" id="KAA8905547.1"/>
    </source>
</evidence>
<dbReference type="AlphaFoldDB" id="A0A5J5EWH8"/>
<feature type="compositionally biased region" description="Low complexity" evidence="1">
    <location>
        <begin position="49"/>
        <end position="58"/>
    </location>
</feature>
<name>A0A5J5EWH8_9PEZI</name>
<keyword evidence="3" id="KW-1185">Reference proteome</keyword>
<dbReference type="Proteomes" id="UP000326924">
    <property type="component" value="Unassembled WGS sequence"/>
</dbReference>
<feature type="compositionally biased region" description="Polar residues" evidence="1">
    <location>
        <begin position="66"/>
        <end position="80"/>
    </location>
</feature>
<feature type="region of interest" description="Disordered" evidence="1">
    <location>
        <begin position="39"/>
        <end position="80"/>
    </location>
</feature>
<evidence type="ECO:0000256" key="1">
    <source>
        <dbReference type="SAM" id="MobiDB-lite"/>
    </source>
</evidence>
<protein>
    <submittedName>
        <fullName evidence="2">Uncharacterized protein</fullName>
    </submittedName>
</protein>
<reference evidence="2 3" key="1">
    <citation type="submission" date="2019-09" db="EMBL/GenBank/DDBJ databases">
        <title>Draft genome of the ectomycorrhizal ascomycete Sphaerosporella brunnea.</title>
        <authorList>
            <consortium name="DOE Joint Genome Institute"/>
            <person name="Benucci G.M."/>
            <person name="Marozzi G."/>
            <person name="Antonielli L."/>
            <person name="Sanchez S."/>
            <person name="Marco P."/>
            <person name="Wang X."/>
            <person name="Falini L.B."/>
            <person name="Barry K."/>
            <person name="Haridas S."/>
            <person name="Lipzen A."/>
            <person name="Labutti K."/>
            <person name="Grigoriev I.V."/>
            <person name="Murat C."/>
            <person name="Martin F."/>
            <person name="Albertini E."/>
            <person name="Donnini D."/>
            <person name="Bonito G."/>
        </authorList>
    </citation>
    <scope>NUCLEOTIDE SEQUENCE [LARGE SCALE GENOMIC DNA]</scope>
    <source>
        <strain evidence="2 3">Sb_GMNB300</strain>
    </source>
</reference>
<accession>A0A5J5EWH8</accession>
<proteinExistence type="predicted"/>
<sequence length="80" mass="8487">MSVQDGDAEMGKAYLDLAAAEQQATLLENQLRALESRIGAFLDEHDAPESSVPETSTPESEEPSKEQGSFTGNSSKETGA</sequence>
<dbReference type="EMBL" id="VXIS01000098">
    <property type="protein sequence ID" value="KAA8905547.1"/>
    <property type="molecule type" value="Genomic_DNA"/>
</dbReference>
<comment type="caution">
    <text evidence="2">The sequence shown here is derived from an EMBL/GenBank/DDBJ whole genome shotgun (WGS) entry which is preliminary data.</text>
</comment>
<evidence type="ECO:0000313" key="3">
    <source>
        <dbReference type="Proteomes" id="UP000326924"/>
    </source>
</evidence>
<organism evidence="2 3">
    <name type="scientific">Sphaerosporella brunnea</name>
    <dbReference type="NCBI Taxonomy" id="1250544"/>
    <lineage>
        <taxon>Eukaryota</taxon>
        <taxon>Fungi</taxon>
        <taxon>Dikarya</taxon>
        <taxon>Ascomycota</taxon>
        <taxon>Pezizomycotina</taxon>
        <taxon>Pezizomycetes</taxon>
        <taxon>Pezizales</taxon>
        <taxon>Pyronemataceae</taxon>
        <taxon>Sphaerosporella</taxon>
    </lineage>
</organism>